<evidence type="ECO:0000313" key="11">
    <source>
        <dbReference type="Ensembl" id="ENSPCEP00000005311.1"/>
    </source>
</evidence>
<dbReference type="FunFam" id="2.60.40.60:FF:000002">
    <property type="entry name" value="Protocadherin alpha 2"/>
    <property type="match status" value="1"/>
</dbReference>
<dbReference type="Gene3D" id="2.60.40.60">
    <property type="entry name" value="Cadherins"/>
    <property type="match status" value="3"/>
</dbReference>
<evidence type="ECO:0000256" key="2">
    <source>
        <dbReference type="ARBA" id="ARBA00022692"/>
    </source>
</evidence>
<organism evidence="11 12">
    <name type="scientific">Pelusios castaneus</name>
    <name type="common">West African mud turtle</name>
    <dbReference type="NCBI Taxonomy" id="367368"/>
    <lineage>
        <taxon>Eukaryota</taxon>
        <taxon>Metazoa</taxon>
        <taxon>Chordata</taxon>
        <taxon>Craniata</taxon>
        <taxon>Vertebrata</taxon>
        <taxon>Euteleostomi</taxon>
        <taxon>Archelosauria</taxon>
        <taxon>Testudinata</taxon>
        <taxon>Testudines</taxon>
        <taxon>Pleurodira</taxon>
        <taxon>Pelomedusidae</taxon>
        <taxon>Pelusios</taxon>
    </lineage>
</organism>
<evidence type="ECO:0000256" key="1">
    <source>
        <dbReference type="ARBA" id="ARBA00004167"/>
    </source>
</evidence>
<protein>
    <recommendedName>
        <fullName evidence="10">Cadherin domain-containing protein</fullName>
    </recommendedName>
</protein>
<proteinExistence type="predicted"/>
<dbReference type="Proteomes" id="UP000694393">
    <property type="component" value="Unplaced"/>
</dbReference>
<keyword evidence="12" id="KW-1185">Reference proteome</keyword>
<accession>A0A8C8VG83</accession>
<dbReference type="FunFam" id="2.60.40.60:FF:000018">
    <property type="entry name" value="Protocadherin gamma c3"/>
    <property type="match status" value="1"/>
</dbReference>
<reference evidence="11" key="2">
    <citation type="submission" date="2025-09" db="UniProtKB">
        <authorList>
            <consortium name="Ensembl"/>
        </authorList>
    </citation>
    <scope>IDENTIFICATION</scope>
</reference>
<keyword evidence="6" id="KW-1133">Transmembrane helix</keyword>
<keyword evidence="2" id="KW-0812">Transmembrane</keyword>
<dbReference type="GO" id="GO:0007156">
    <property type="term" value="P:homophilic cell adhesion via plasma membrane adhesion molecules"/>
    <property type="evidence" value="ECO:0007669"/>
    <property type="project" value="InterPro"/>
</dbReference>
<dbReference type="PRINTS" id="PR00205">
    <property type="entry name" value="CADHERIN"/>
</dbReference>
<keyword evidence="7" id="KW-0472">Membrane</keyword>
<comment type="subcellular location">
    <subcellularLocation>
        <location evidence="1">Membrane</location>
        <topology evidence="1">Single-pass membrane protein</topology>
    </subcellularLocation>
</comment>
<dbReference type="InterPro" id="IPR020894">
    <property type="entry name" value="Cadherin_CS"/>
</dbReference>
<keyword evidence="5" id="KW-0130">Cell adhesion</keyword>
<evidence type="ECO:0000313" key="12">
    <source>
        <dbReference type="Proteomes" id="UP000694393"/>
    </source>
</evidence>
<evidence type="ECO:0000256" key="8">
    <source>
        <dbReference type="ARBA" id="ARBA00023180"/>
    </source>
</evidence>
<dbReference type="AlphaFoldDB" id="A0A8C8VG83"/>
<dbReference type="InterPro" id="IPR015919">
    <property type="entry name" value="Cadherin-like_sf"/>
</dbReference>
<keyword evidence="4 9" id="KW-0106">Calcium</keyword>
<dbReference type="PANTHER" id="PTHR24028">
    <property type="entry name" value="CADHERIN-87A"/>
    <property type="match status" value="1"/>
</dbReference>
<dbReference type="CDD" id="cd11304">
    <property type="entry name" value="Cadherin_repeat"/>
    <property type="match status" value="3"/>
</dbReference>
<dbReference type="SMART" id="SM00112">
    <property type="entry name" value="CA"/>
    <property type="match status" value="2"/>
</dbReference>
<evidence type="ECO:0000256" key="6">
    <source>
        <dbReference type="ARBA" id="ARBA00022989"/>
    </source>
</evidence>
<keyword evidence="3" id="KW-0677">Repeat</keyword>
<evidence type="ECO:0000259" key="10">
    <source>
        <dbReference type="PROSITE" id="PS50268"/>
    </source>
</evidence>
<evidence type="ECO:0000256" key="3">
    <source>
        <dbReference type="ARBA" id="ARBA00022737"/>
    </source>
</evidence>
<evidence type="ECO:0000256" key="4">
    <source>
        <dbReference type="ARBA" id="ARBA00022837"/>
    </source>
</evidence>
<dbReference type="PROSITE" id="PS50268">
    <property type="entry name" value="CADHERIN_2"/>
    <property type="match status" value="2"/>
</dbReference>
<feature type="domain" description="Cadherin" evidence="10">
    <location>
        <begin position="106"/>
        <end position="210"/>
    </location>
</feature>
<dbReference type="InterPro" id="IPR002126">
    <property type="entry name" value="Cadherin-like_dom"/>
</dbReference>
<dbReference type="SUPFAM" id="SSF49313">
    <property type="entry name" value="Cadherin-like"/>
    <property type="match status" value="3"/>
</dbReference>
<sequence length="262" mass="28788">MDLEINELAQPGARFPLEPAQDPDVGANSLQHYQLSPNPYFVLELKENPDGKKQAELVLEKPLDREKQSSQHLILIAVDGGDPIRTGTTQIKISVTDANDNPPVFSEEIYKVNLKENLPEGSLVLQVKAIDEDEGTYSKITYSFSNIPQSARHLFSIDPNNGRITSKGFLDFEEINSYIVGVVARDGGGLANHCSVHIQILDENDNVPEVILTSVFSPIPEDSLSGTVIALMKARDRDDGGNGEVTCRIQDNVPFQITFSSN</sequence>
<dbReference type="PANTHER" id="PTHR24028:SF73">
    <property type="entry name" value="PROTOCADHERIN GAMMA-B3-RELATED"/>
    <property type="match status" value="1"/>
</dbReference>
<dbReference type="GO" id="GO:0005509">
    <property type="term" value="F:calcium ion binding"/>
    <property type="evidence" value="ECO:0007669"/>
    <property type="project" value="UniProtKB-UniRule"/>
</dbReference>
<dbReference type="Pfam" id="PF00028">
    <property type="entry name" value="Cadherin"/>
    <property type="match status" value="2"/>
</dbReference>
<feature type="domain" description="Cadherin" evidence="10">
    <location>
        <begin position="4"/>
        <end position="105"/>
    </location>
</feature>
<evidence type="ECO:0000256" key="7">
    <source>
        <dbReference type="ARBA" id="ARBA00023136"/>
    </source>
</evidence>
<evidence type="ECO:0000256" key="9">
    <source>
        <dbReference type="PROSITE-ProRule" id="PRU00043"/>
    </source>
</evidence>
<dbReference type="InterPro" id="IPR050174">
    <property type="entry name" value="Protocadherin/Cadherin-CA"/>
</dbReference>
<name>A0A8C8VG83_9SAUR</name>
<dbReference type="PROSITE" id="PS00232">
    <property type="entry name" value="CADHERIN_1"/>
    <property type="match status" value="2"/>
</dbReference>
<dbReference type="GO" id="GO:0005886">
    <property type="term" value="C:plasma membrane"/>
    <property type="evidence" value="ECO:0007669"/>
    <property type="project" value="InterPro"/>
</dbReference>
<dbReference type="Ensembl" id="ENSPCET00000005500.1">
    <property type="protein sequence ID" value="ENSPCEP00000005311.1"/>
    <property type="gene ID" value="ENSPCEG00000004332.1"/>
</dbReference>
<keyword evidence="8" id="KW-0325">Glycoprotein</keyword>
<reference evidence="11" key="1">
    <citation type="submission" date="2025-08" db="UniProtKB">
        <authorList>
            <consortium name="Ensembl"/>
        </authorList>
    </citation>
    <scope>IDENTIFICATION</scope>
</reference>
<evidence type="ECO:0000256" key="5">
    <source>
        <dbReference type="ARBA" id="ARBA00022889"/>
    </source>
</evidence>